<sequence precursor="true">MFQFSWTKDVCLGLVLTVASTVVASLLTEPGNVAVAQDVVSQAPQWQEIEIAFKAERETASPYTDVDAWVDFAHERGQTIRRPMFWDGGQTFRVRFASTQPTGTWTWTTSDRDGDPGLHGKSGKFEAVLASSDEPTVFTKHGFWKIPEGGRNLVHADGTARLMCADTAWALPWRATVDQVQTYAKDRRDKGYNAALLMTVQPDQRVTGPRSRTEDGGFDVGFEDLPEGKLEKLNPEYFQMFDRLVDVLTAHGIAPVYQPVFHGYGWKGGGTAGNTVSADDYSRYCRYLVARYGARPAIWLVGGDGPAVDPSIIEQLDAAGRMIQQWDAYGQPTGIHYSPHALNRTHQDKAWLDFQWCQTGHNGEHVPERVADMWRNLPIKAVANGEPTYENIGRTGNGSGWWQGHEAWCNLTAGGTMGVVYGAGSLWQWRLHADEPDHADWCTAPGAGWREALDFDGGKYPGIAAKIFNGLDFAGMQPDWVCTYGRRGLLVPGKLFVLYLPNGGDTAIISQEVPRTYRVYDPQTGEVVGRGKLEDKPSSQAKSFSPDQPRVLVFASE</sequence>
<feature type="signal peptide" evidence="2">
    <location>
        <begin position="1"/>
        <end position="24"/>
    </location>
</feature>
<comment type="caution">
    <text evidence="5">The sequence shown here is derived from an EMBL/GenBank/DDBJ whole genome shotgun (WGS) entry which is preliminary data.</text>
</comment>
<dbReference type="Gene3D" id="3.20.20.80">
    <property type="entry name" value="Glycosidases"/>
    <property type="match status" value="1"/>
</dbReference>
<dbReference type="AlphaFoldDB" id="A0A5C5WTZ4"/>
<evidence type="ECO:0000256" key="1">
    <source>
        <dbReference type="SAM" id="MobiDB-lite"/>
    </source>
</evidence>
<dbReference type="InterPro" id="IPR032260">
    <property type="entry name" value="DUF5060"/>
</dbReference>
<dbReference type="InterPro" id="IPR017853">
    <property type="entry name" value="GH"/>
</dbReference>
<evidence type="ECO:0000259" key="3">
    <source>
        <dbReference type="Pfam" id="PF13204"/>
    </source>
</evidence>
<evidence type="ECO:0000313" key="6">
    <source>
        <dbReference type="Proteomes" id="UP000316598"/>
    </source>
</evidence>
<keyword evidence="2" id="KW-0732">Signal</keyword>
<reference evidence="5 6" key="1">
    <citation type="submission" date="2019-02" db="EMBL/GenBank/DDBJ databases">
        <title>Deep-cultivation of Planctomycetes and their phenomic and genomic characterization uncovers novel biology.</title>
        <authorList>
            <person name="Wiegand S."/>
            <person name="Jogler M."/>
            <person name="Boedeker C."/>
            <person name="Pinto D."/>
            <person name="Vollmers J."/>
            <person name="Rivas-Marin E."/>
            <person name="Kohn T."/>
            <person name="Peeters S.H."/>
            <person name="Heuer A."/>
            <person name="Rast P."/>
            <person name="Oberbeckmann S."/>
            <person name="Bunk B."/>
            <person name="Jeske O."/>
            <person name="Meyerdierks A."/>
            <person name="Storesund J.E."/>
            <person name="Kallscheuer N."/>
            <person name="Luecker S."/>
            <person name="Lage O.M."/>
            <person name="Pohl T."/>
            <person name="Merkel B.J."/>
            <person name="Hornburger P."/>
            <person name="Mueller R.-W."/>
            <person name="Bruemmer F."/>
            <person name="Labrenz M."/>
            <person name="Spormann A.M."/>
            <person name="Op Den Camp H."/>
            <person name="Overmann J."/>
            <person name="Amann R."/>
            <person name="Jetten M.S.M."/>
            <person name="Mascher T."/>
            <person name="Medema M.H."/>
            <person name="Devos D.P."/>
            <person name="Kaster A.-K."/>
            <person name="Ovreas L."/>
            <person name="Rohde M."/>
            <person name="Galperin M.Y."/>
            <person name="Jogler C."/>
        </authorList>
    </citation>
    <scope>NUCLEOTIDE SEQUENCE [LARGE SCALE GENOMIC DNA]</scope>
    <source>
        <strain evidence="5 6">Pla22</strain>
    </source>
</reference>
<proteinExistence type="predicted"/>
<dbReference type="PANTHER" id="PTHR37836:SF3">
    <property type="entry name" value="ENDOGLUCANASE"/>
    <property type="match status" value="1"/>
</dbReference>
<feature type="region of interest" description="Disordered" evidence="1">
    <location>
        <begin position="528"/>
        <end position="549"/>
    </location>
</feature>
<dbReference type="EMBL" id="SJPI01000001">
    <property type="protein sequence ID" value="TWT53669.1"/>
    <property type="molecule type" value="Genomic_DNA"/>
</dbReference>
<dbReference type="RefSeq" id="WP_146513843.1">
    <property type="nucleotide sequence ID" value="NZ_SJPI01000001.1"/>
</dbReference>
<dbReference type="Proteomes" id="UP000316598">
    <property type="component" value="Unassembled WGS sequence"/>
</dbReference>
<evidence type="ECO:0000313" key="5">
    <source>
        <dbReference type="EMBL" id="TWT53669.1"/>
    </source>
</evidence>
<dbReference type="OrthoDB" id="59486at2"/>
<accession>A0A5C5WTZ4</accession>
<evidence type="ECO:0000259" key="4">
    <source>
        <dbReference type="Pfam" id="PF16586"/>
    </source>
</evidence>
<dbReference type="InterPro" id="IPR025277">
    <property type="entry name" value="Apiosidase-like_cat_dom"/>
</dbReference>
<gene>
    <name evidence="5" type="ORF">Pla22_13000</name>
</gene>
<feature type="chain" id="PRO_5022712866" evidence="2">
    <location>
        <begin position="25"/>
        <end position="557"/>
    </location>
</feature>
<keyword evidence="6" id="KW-1185">Reference proteome</keyword>
<organism evidence="5 6">
    <name type="scientific">Rubripirellula amarantea</name>
    <dbReference type="NCBI Taxonomy" id="2527999"/>
    <lineage>
        <taxon>Bacteria</taxon>
        <taxon>Pseudomonadati</taxon>
        <taxon>Planctomycetota</taxon>
        <taxon>Planctomycetia</taxon>
        <taxon>Pirellulales</taxon>
        <taxon>Pirellulaceae</taxon>
        <taxon>Rubripirellula</taxon>
    </lineage>
</organism>
<dbReference type="InterPro" id="IPR013783">
    <property type="entry name" value="Ig-like_fold"/>
</dbReference>
<feature type="domain" description="DUF5060" evidence="4">
    <location>
        <begin position="43"/>
        <end position="110"/>
    </location>
</feature>
<protein>
    <submittedName>
        <fullName evidence="5">Putative endoglucanase</fullName>
    </submittedName>
</protein>
<name>A0A5C5WTZ4_9BACT</name>
<dbReference type="Gene3D" id="2.60.40.10">
    <property type="entry name" value="Immunoglobulins"/>
    <property type="match status" value="1"/>
</dbReference>
<dbReference type="Pfam" id="PF16586">
    <property type="entry name" value="DUF5060"/>
    <property type="match status" value="1"/>
</dbReference>
<dbReference type="SUPFAM" id="SSF51445">
    <property type="entry name" value="(Trans)glycosidases"/>
    <property type="match status" value="1"/>
</dbReference>
<evidence type="ECO:0000256" key="2">
    <source>
        <dbReference type="SAM" id="SignalP"/>
    </source>
</evidence>
<dbReference type="Pfam" id="PF13204">
    <property type="entry name" value="Apiosidase"/>
    <property type="match status" value="1"/>
</dbReference>
<feature type="domain" description="Apiosidase-like catalytic" evidence="3">
    <location>
        <begin position="148"/>
        <end position="473"/>
    </location>
</feature>
<dbReference type="PANTHER" id="PTHR37836">
    <property type="entry name" value="LMO1036 PROTEIN"/>
    <property type="match status" value="1"/>
</dbReference>